<gene>
    <name evidence="1" type="ORF">CIG21_08640</name>
</gene>
<dbReference type="EMBL" id="NQMQ01000018">
    <property type="protein sequence ID" value="PAJ69154.1"/>
    <property type="molecule type" value="Genomic_DNA"/>
</dbReference>
<keyword evidence="1" id="KW-0328">Glycosyltransferase</keyword>
<keyword evidence="1" id="KW-0808">Transferase</keyword>
<reference evidence="1 2" key="1">
    <citation type="submission" date="2017-08" db="EMBL/GenBank/DDBJ databases">
        <authorList>
            <person name="de Groot N.N."/>
        </authorList>
    </citation>
    <scope>NUCLEOTIDE SEQUENCE [LARGE SCALE GENOMIC DNA]</scope>
    <source>
        <strain evidence="1 2">NBT06-6</strain>
    </source>
</reference>
<dbReference type="Gene3D" id="3.40.50.10210">
    <property type="match status" value="1"/>
</dbReference>
<dbReference type="CDD" id="cd02439">
    <property type="entry name" value="DMB-PRT_CobT"/>
    <property type="match status" value="1"/>
</dbReference>
<dbReference type="InterPro" id="IPR036087">
    <property type="entry name" value="Nict_dMeBzImd_PRibTrfase_sf"/>
</dbReference>
<sequence length="339" mass="34798">MIEPHLAGVEFAPVQSPDLGRARNVSRLLARSVPGRNLGRLADIGAWVAGVQGASTPAPFAHPRAVVVAARHGVAQRGVSAWEPDAGATLLEQLEAGAGPAHIAARAAGASVRVVNEFDEVTGAIDVEPAMTAQQCAAAIARGMEVADHEVDSGTDLIIPGNVGVGDTTVAAAVYGTLTRTEPVKAIGRGSGINDEVWKAKVAAIRDAMFRARTIADNVERVLAEISGPDMAFLVGLIAQSAARRTPVLIDAALPSVAAYAAERLAPGTKRWCIAGGVSPEPAHIGCLQALELTPVLALDMTTGQAAGALAALPQVNMAAEMAAEALTQLRATSRPEPR</sequence>
<dbReference type="PANTHER" id="PTHR43463">
    <property type="entry name" value="NICOTINATE-NUCLEOTIDE--DIMETHYLBENZIMIDAZOLE PHOSPHORIBOSYLTRANSFERASE"/>
    <property type="match status" value="1"/>
</dbReference>
<proteinExistence type="predicted"/>
<dbReference type="InterPro" id="IPR003200">
    <property type="entry name" value="Nict_dMeBzImd_PRibTrfase"/>
</dbReference>
<dbReference type="PANTHER" id="PTHR43463:SF1">
    <property type="entry name" value="NICOTINATE-NUCLEOTIDE--DIMETHYLBENZIMIDAZOLE PHOSPHORIBOSYLTRANSFERASE"/>
    <property type="match status" value="1"/>
</dbReference>
<accession>A0A269PC92</accession>
<comment type="caution">
    <text evidence="1">The sequence shown here is derived from an EMBL/GenBank/DDBJ whole genome shotgun (WGS) entry which is preliminary data.</text>
</comment>
<evidence type="ECO:0000313" key="1">
    <source>
        <dbReference type="EMBL" id="PAJ69154.1"/>
    </source>
</evidence>
<dbReference type="Pfam" id="PF02277">
    <property type="entry name" value="DBI_PRT"/>
    <property type="match status" value="1"/>
</dbReference>
<dbReference type="Proteomes" id="UP000215771">
    <property type="component" value="Unassembled WGS sequence"/>
</dbReference>
<dbReference type="RefSeq" id="WP_095278136.1">
    <property type="nucleotide sequence ID" value="NZ_CP047655.1"/>
</dbReference>
<dbReference type="SUPFAM" id="SSF52733">
    <property type="entry name" value="Nicotinate mononucleotide:5,6-dimethylbenzimidazole phosphoribosyltransferase (CobT)"/>
    <property type="match status" value="1"/>
</dbReference>
<dbReference type="GO" id="GO:0008939">
    <property type="term" value="F:nicotinate-nucleotide-dimethylbenzimidazole phosphoribosyltransferase activity"/>
    <property type="evidence" value="ECO:0007669"/>
    <property type="project" value="InterPro"/>
</dbReference>
<organism evidence="1 2">
    <name type="scientific">Corynebacterium hadale</name>
    <dbReference type="NCBI Taxonomy" id="2026255"/>
    <lineage>
        <taxon>Bacteria</taxon>
        <taxon>Bacillati</taxon>
        <taxon>Actinomycetota</taxon>
        <taxon>Actinomycetes</taxon>
        <taxon>Mycobacteriales</taxon>
        <taxon>Corynebacteriaceae</taxon>
        <taxon>Corynebacterium</taxon>
    </lineage>
</organism>
<evidence type="ECO:0000313" key="2">
    <source>
        <dbReference type="Proteomes" id="UP000215771"/>
    </source>
</evidence>
<dbReference type="AlphaFoldDB" id="A0A269PC92"/>
<name>A0A269PC92_9CORY</name>
<protein>
    <submittedName>
        <fullName evidence="1">Nicotinate-nucleotide--dimethylbenzimidazole phosphoribosyltransferase</fullName>
    </submittedName>
</protein>